<dbReference type="SMART" id="SM00347">
    <property type="entry name" value="HTH_MARR"/>
    <property type="match status" value="1"/>
</dbReference>
<feature type="domain" description="HTH marR-type" evidence="2">
    <location>
        <begin position="27"/>
        <end position="159"/>
    </location>
</feature>
<dbReference type="PANTHER" id="PTHR33164:SF43">
    <property type="entry name" value="HTH-TYPE TRANSCRIPTIONAL REPRESSOR YETL"/>
    <property type="match status" value="1"/>
</dbReference>
<evidence type="ECO:0000313" key="4">
    <source>
        <dbReference type="Proteomes" id="UP000256727"/>
    </source>
</evidence>
<proteinExistence type="predicted"/>
<comment type="caution">
    <text evidence="3">The sequence shown here is derived from an EMBL/GenBank/DDBJ whole genome shotgun (WGS) entry which is preliminary data.</text>
</comment>
<keyword evidence="3" id="KW-0238">DNA-binding</keyword>
<protein>
    <submittedName>
        <fullName evidence="3">DNA-binding MarR family transcriptional regulator</fullName>
    </submittedName>
</protein>
<evidence type="ECO:0000313" key="3">
    <source>
        <dbReference type="EMBL" id="REE04840.1"/>
    </source>
</evidence>
<dbReference type="SUPFAM" id="SSF46785">
    <property type="entry name" value="Winged helix' DNA-binding domain"/>
    <property type="match status" value="1"/>
</dbReference>
<name>A0A3D9LG70_9MICC</name>
<dbReference type="Proteomes" id="UP000256727">
    <property type="component" value="Unassembled WGS sequence"/>
</dbReference>
<dbReference type="GO" id="GO:0006950">
    <property type="term" value="P:response to stress"/>
    <property type="evidence" value="ECO:0007669"/>
    <property type="project" value="TreeGrafter"/>
</dbReference>
<dbReference type="Gene3D" id="1.10.10.10">
    <property type="entry name" value="Winged helix-like DNA-binding domain superfamily/Winged helix DNA-binding domain"/>
    <property type="match status" value="1"/>
</dbReference>
<evidence type="ECO:0000256" key="1">
    <source>
        <dbReference type="SAM" id="MobiDB-lite"/>
    </source>
</evidence>
<dbReference type="InterPro" id="IPR000835">
    <property type="entry name" value="HTH_MarR-typ"/>
</dbReference>
<dbReference type="InterPro" id="IPR036390">
    <property type="entry name" value="WH_DNA-bd_sf"/>
</dbReference>
<gene>
    <name evidence="3" type="ORF">C8E99_2696</name>
</gene>
<organism evidence="3 4">
    <name type="scientific">Citricoccus muralis</name>
    <dbReference type="NCBI Taxonomy" id="169134"/>
    <lineage>
        <taxon>Bacteria</taxon>
        <taxon>Bacillati</taxon>
        <taxon>Actinomycetota</taxon>
        <taxon>Actinomycetes</taxon>
        <taxon>Micrococcales</taxon>
        <taxon>Micrococcaceae</taxon>
        <taxon>Citricoccus</taxon>
    </lineage>
</organism>
<dbReference type="OrthoDB" id="9804055at2"/>
<feature type="compositionally biased region" description="Basic and acidic residues" evidence="1">
    <location>
        <begin position="200"/>
        <end position="214"/>
    </location>
</feature>
<dbReference type="GO" id="GO:0003677">
    <property type="term" value="F:DNA binding"/>
    <property type="evidence" value="ECO:0007669"/>
    <property type="project" value="UniProtKB-KW"/>
</dbReference>
<accession>A0A3D9LG70</accession>
<dbReference type="EMBL" id="QREH01000001">
    <property type="protein sequence ID" value="REE04840.1"/>
    <property type="molecule type" value="Genomic_DNA"/>
</dbReference>
<dbReference type="Pfam" id="PF12802">
    <property type="entry name" value="MarR_2"/>
    <property type="match status" value="1"/>
</dbReference>
<sequence length="222" mass="24539">MAENRKRLDILERVTEIERDPRGAPATDRLNYTAYRLSRALDRFTENLALAHGVTLSQFLILQVLGEGLPLSNAQLGRRTFVSAQAAHLVANELIDLGLVDRGNHPTNRRVRLVKLTESGWDLVQRCGQELQRHERRLTAAMGEDLGNSIVEVLDHAARELAGGYFGDDEAEADAISRRQITSRPRHVPSRLAANRLRSASKEAHDSKDSKDSSDATDGSAG</sequence>
<dbReference type="AlphaFoldDB" id="A0A3D9LG70"/>
<dbReference type="InterPro" id="IPR039422">
    <property type="entry name" value="MarR/SlyA-like"/>
</dbReference>
<feature type="region of interest" description="Disordered" evidence="1">
    <location>
        <begin position="181"/>
        <end position="222"/>
    </location>
</feature>
<dbReference type="InterPro" id="IPR036388">
    <property type="entry name" value="WH-like_DNA-bd_sf"/>
</dbReference>
<dbReference type="PROSITE" id="PS50995">
    <property type="entry name" value="HTH_MARR_2"/>
    <property type="match status" value="1"/>
</dbReference>
<keyword evidence="4" id="KW-1185">Reference proteome</keyword>
<dbReference type="PANTHER" id="PTHR33164">
    <property type="entry name" value="TRANSCRIPTIONAL REGULATOR, MARR FAMILY"/>
    <property type="match status" value="1"/>
</dbReference>
<dbReference type="GO" id="GO:0003700">
    <property type="term" value="F:DNA-binding transcription factor activity"/>
    <property type="evidence" value="ECO:0007669"/>
    <property type="project" value="InterPro"/>
</dbReference>
<evidence type="ECO:0000259" key="2">
    <source>
        <dbReference type="PROSITE" id="PS50995"/>
    </source>
</evidence>
<reference evidence="3 4" key="1">
    <citation type="submission" date="2018-07" db="EMBL/GenBank/DDBJ databases">
        <title>Sequencing the genomes of 1000 actinobacteria strains.</title>
        <authorList>
            <person name="Klenk H.-P."/>
        </authorList>
    </citation>
    <scope>NUCLEOTIDE SEQUENCE [LARGE SCALE GENOMIC DNA]</scope>
    <source>
        <strain evidence="3 4">DSM 14442</strain>
    </source>
</reference>